<dbReference type="STRING" id="1469144.LI90_2136"/>
<dbReference type="Proteomes" id="UP000070659">
    <property type="component" value="Unassembled WGS sequence"/>
</dbReference>
<dbReference type="InterPro" id="IPR029045">
    <property type="entry name" value="ClpP/crotonase-like_dom_sf"/>
</dbReference>
<keyword evidence="2" id="KW-0963">Cytoplasm</keyword>
<keyword evidence="3 7" id="KW-0645">Protease</keyword>
<evidence type="ECO:0000313" key="11">
    <source>
        <dbReference type="Proteomes" id="UP000070598"/>
    </source>
</evidence>
<reference evidence="11" key="1">
    <citation type="submission" date="2015-02" db="EMBL/GenBank/DDBJ databases">
        <title>Physiological reanalysis, assessment of diazotrophy, and genome sequences of multiple isolates of Streptomyces thermoautotrophicus.</title>
        <authorList>
            <person name="MacKellar D.C."/>
            <person name="Lieber L."/>
            <person name="Norman J."/>
            <person name="Bolger A."/>
            <person name="Tobin C."/>
            <person name="Murray J.W."/>
            <person name="Friesen M."/>
            <person name="Prell J."/>
        </authorList>
    </citation>
    <scope>NUCLEOTIDE SEQUENCE [LARGE SCALE GENOMIC DNA]</scope>
    <source>
        <strain evidence="11">UBT1</strain>
    </source>
</reference>
<evidence type="ECO:0000313" key="9">
    <source>
        <dbReference type="EMBL" id="KWX09948.1"/>
    </source>
</evidence>
<dbReference type="SUPFAM" id="SSF52096">
    <property type="entry name" value="ClpP/crotonase"/>
    <property type="match status" value="1"/>
</dbReference>
<keyword evidence="10" id="KW-1185">Reference proteome</keyword>
<dbReference type="GO" id="GO:0004176">
    <property type="term" value="F:ATP-dependent peptidase activity"/>
    <property type="evidence" value="ECO:0007669"/>
    <property type="project" value="InterPro"/>
</dbReference>
<dbReference type="GO" id="GO:0004252">
    <property type="term" value="F:serine-type endopeptidase activity"/>
    <property type="evidence" value="ECO:0007669"/>
    <property type="project" value="InterPro"/>
</dbReference>
<evidence type="ECO:0000313" key="10">
    <source>
        <dbReference type="Proteomes" id="UP000070188"/>
    </source>
</evidence>
<dbReference type="PRINTS" id="PR00127">
    <property type="entry name" value="CLPPROTEASEP"/>
</dbReference>
<proteinExistence type="inferred from homology"/>
<name>A0A132MT85_9ACTN</name>
<evidence type="ECO:0000256" key="6">
    <source>
        <dbReference type="RuleBase" id="RU003567"/>
    </source>
</evidence>
<dbReference type="PATRIC" id="fig|1469144.10.peg.2316"/>
<dbReference type="GO" id="GO:0051117">
    <property type="term" value="F:ATPase binding"/>
    <property type="evidence" value="ECO:0007669"/>
    <property type="project" value="TreeGrafter"/>
</dbReference>
<dbReference type="AlphaFoldDB" id="A0A132MT85"/>
<dbReference type="EMBL" id="LAXD01000001">
    <property type="protein sequence ID" value="KWX01108.1"/>
    <property type="molecule type" value="Genomic_DNA"/>
</dbReference>
<reference evidence="8 12" key="2">
    <citation type="submission" date="2015-02" db="EMBL/GenBank/DDBJ databases">
        <title>Physiological reanalysis, assessment of diazotrophy, and genome sequences of multiple isolates of Streptomyces thermoautotrophicus.</title>
        <authorList>
            <person name="MacKellar D.C."/>
            <person name="Lieber L."/>
            <person name="Norman J."/>
            <person name="Bolger A."/>
            <person name="Tobin C."/>
            <person name="Murray J.W."/>
            <person name="Prell J."/>
        </authorList>
    </citation>
    <scope>NUCLEOTIDE SEQUENCE [LARGE SCALE GENOMIC DNA]</scope>
    <source>
        <strain evidence="8 12">UBT1</strain>
    </source>
</reference>
<dbReference type="PANTHER" id="PTHR10381">
    <property type="entry name" value="ATP-DEPENDENT CLP PROTEASE PROTEOLYTIC SUBUNIT"/>
    <property type="match status" value="1"/>
</dbReference>
<keyword evidence="5" id="KW-0720">Serine protease</keyword>
<comment type="caution">
    <text evidence="7">The sequence shown here is derived from an EMBL/GenBank/DDBJ whole genome shotgun (WGS) entry which is preliminary data.</text>
</comment>
<dbReference type="EMBL" id="JYIJ01000014">
    <property type="protein sequence ID" value="KWX04760.1"/>
    <property type="molecule type" value="Genomic_DNA"/>
</dbReference>
<accession>A0A132MT85</accession>
<comment type="similarity">
    <text evidence="1 6">Belongs to the peptidase S14 family.</text>
</comment>
<dbReference type="GO" id="GO:0009368">
    <property type="term" value="C:endopeptidase Clp complex"/>
    <property type="evidence" value="ECO:0007669"/>
    <property type="project" value="TreeGrafter"/>
</dbReference>
<evidence type="ECO:0000313" key="8">
    <source>
        <dbReference type="EMBL" id="KWX04760.1"/>
    </source>
</evidence>
<evidence type="ECO:0000313" key="12">
    <source>
        <dbReference type="Proteomes" id="UP000070659"/>
    </source>
</evidence>
<reference evidence="7" key="3">
    <citation type="submission" date="2015-04" db="EMBL/GenBank/DDBJ databases">
        <title>Physiological reanalysis, assessment of diazotrophy, and genome sequences of multiple isolates of Streptomyces thermoautotrophicus.</title>
        <authorList>
            <person name="MacKellar D.C."/>
            <person name="Lieber L."/>
            <person name="Norman J."/>
            <person name="Bolger A."/>
            <person name="Tobin C."/>
            <person name="Murray J.W."/>
            <person name="Woodward J."/>
            <person name="Friesen M."/>
            <person name="Prell J."/>
        </authorList>
    </citation>
    <scope>NUCLEOTIDE SEQUENCE [LARGE SCALE GENOMIC DNA]</scope>
    <source>
        <strain evidence="7">H1</strain>
    </source>
</reference>
<dbReference type="EMBL" id="JYIK01000673">
    <property type="protein sequence ID" value="KWX09948.1"/>
    <property type="molecule type" value="Genomic_DNA"/>
</dbReference>
<keyword evidence="4 7" id="KW-0378">Hydrolase</keyword>
<evidence type="ECO:0000256" key="2">
    <source>
        <dbReference type="ARBA" id="ARBA00022490"/>
    </source>
</evidence>
<dbReference type="InterPro" id="IPR001907">
    <property type="entry name" value="ClpP"/>
</dbReference>
<dbReference type="Proteomes" id="UP000070598">
    <property type="component" value="Unassembled WGS sequence"/>
</dbReference>
<evidence type="ECO:0000313" key="7">
    <source>
        <dbReference type="EMBL" id="KWX01108.1"/>
    </source>
</evidence>
<evidence type="ECO:0000256" key="1">
    <source>
        <dbReference type="ARBA" id="ARBA00007039"/>
    </source>
</evidence>
<evidence type="ECO:0000256" key="5">
    <source>
        <dbReference type="ARBA" id="ARBA00022825"/>
    </source>
</evidence>
<dbReference type="OrthoDB" id="3825333at2"/>
<protein>
    <recommendedName>
        <fullName evidence="6">ATP-dependent Clp protease proteolytic subunit</fullName>
    </recommendedName>
</protein>
<dbReference type="InterPro" id="IPR023562">
    <property type="entry name" value="ClpP/TepA"/>
</dbReference>
<dbReference type="GO" id="GO:0006515">
    <property type="term" value="P:protein quality control for misfolded or incompletely synthesized proteins"/>
    <property type="evidence" value="ECO:0007669"/>
    <property type="project" value="TreeGrafter"/>
</dbReference>
<gene>
    <name evidence="7" type="ORF">LI90_2136</name>
    <name evidence="8" type="ORF">TH66_06140</name>
    <name evidence="9" type="ORF">TR74_06560</name>
</gene>
<dbReference type="Proteomes" id="UP000070188">
    <property type="component" value="Unassembled WGS sequence"/>
</dbReference>
<evidence type="ECO:0000256" key="4">
    <source>
        <dbReference type="ARBA" id="ARBA00022801"/>
    </source>
</evidence>
<reference evidence="10" key="4">
    <citation type="submission" date="2015-04" db="EMBL/GenBank/DDBJ databases">
        <title>Physiological reanalysis, assessment of diazotrophy, and genome sequences of multiple isolates of Streptomyces thermoautotrophicus.</title>
        <authorList>
            <person name="MacKellar D.C."/>
            <person name="Lieber L."/>
            <person name="Norman J."/>
            <person name="Bolger A."/>
            <person name="Tobin C."/>
            <person name="Murray J.W."/>
            <person name="Chang R."/>
            <person name="Ford T."/>
            <person name="Nguyen P.Q."/>
            <person name="Woodward J."/>
            <person name="Permingeat H."/>
            <person name="Joshi N.S."/>
            <person name="Silver P.A."/>
            <person name="Usadel B."/>
            <person name="Rutherford A.W."/>
            <person name="Friesen M."/>
            <person name="Prell J."/>
        </authorList>
    </citation>
    <scope>NUCLEOTIDE SEQUENCE [LARGE SCALE GENOMIC DNA]</scope>
    <source>
        <strain evidence="10">H1</strain>
    </source>
</reference>
<evidence type="ECO:0000256" key="3">
    <source>
        <dbReference type="ARBA" id="ARBA00022670"/>
    </source>
</evidence>
<dbReference type="RefSeq" id="WP_066887318.1">
    <property type="nucleotide sequence ID" value="NZ_JYIJ01000014.1"/>
</dbReference>
<dbReference type="Pfam" id="PF00574">
    <property type="entry name" value="CLP_protease"/>
    <property type="match status" value="1"/>
</dbReference>
<organism evidence="7 10">
    <name type="scientific">Carbonactinospora thermoautotrophica</name>
    <dbReference type="NCBI Taxonomy" id="1469144"/>
    <lineage>
        <taxon>Bacteria</taxon>
        <taxon>Bacillati</taxon>
        <taxon>Actinomycetota</taxon>
        <taxon>Actinomycetes</taxon>
        <taxon>Kitasatosporales</taxon>
        <taxon>Carbonactinosporaceae</taxon>
        <taxon>Carbonactinospora</taxon>
    </lineage>
</organism>
<sequence>MDLPGPRPGEGVWPAWLYERLLEQRLVLVQGRLDRELATRLCAQLLTLDATGDDPVRLHLASPDGELAAALTVIDVFDLLTVPVHAVATGQVGGPSVGVLAAAHDRRAYPHATFRLSEPRGRFEGSAAELATQNEQHRWLLDDFYARLAQDIRRPVARVRHDTRQGRFLTAGQAVTYGLIDAIVEQRTG</sequence>
<dbReference type="Gene3D" id="3.90.226.10">
    <property type="entry name" value="2-enoyl-CoA Hydratase, Chain A, domain 1"/>
    <property type="match status" value="1"/>
</dbReference>
<dbReference type="PANTHER" id="PTHR10381:SF70">
    <property type="entry name" value="ATP-DEPENDENT CLP PROTEASE PROTEOLYTIC SUBUNIT"/>
    <property type="match status" value="1"/>
</dbReference>